<accession>A0A0E9WFZ5</accession>
<evidence type="ECO:0000313" key="1">
    <source>
        <dbReference type="EMBL" id="JAH88505.1"/>
    </source>
</evidence>
<dbReference type="EMBL" id="GBXM01020072">
    <property type="protein sequence ID" value="JAH88505.1"/>
    <property type="molecule type" value="Transcribed_RNA"/>
</dbReference>
<sequence>MFKIKPFNPKIINIMFITMFNCEMHRPLVLNLKQT</sequence>
<name>A0A0E9WFZ5_ANGAN</name>
<reference evidence="1" key="1">
    <citation type="submission" date="2014-11" db="EMBL/GenBank/DDBJ databases">
        <authorList>
            <person name="Amaro Gonzalez C."/>
        </authorList>
    </citation>
    <scope>NUCLEOTIDE SEQUENCE</scope>
</reference>
<organism evidence="1">
    <name type="scientific">Anguilla anguilla</name>
    <name type="common">European freshwater eel</name>
    <name type="synonym">Muraena anguilla</name>
    <dbReference type="NCBI Taxonomy" id="7936"/>
    <lineage>
        <taxon>Eukaryota</taxon>
        <taxon>Metazoa</taxon>
        <taxon>Chordata</taxon>
        <taxon>Craniata</taxon>
        <taxon>Vertebrata</taxon>
        <taxon>Euteleostomi</taxon>
        <taxon>Actinopterygii</taxon>
        <taxon>Neopterygii</taxon>
        <taxon>Teleostei</taxon>
        <taxon>Anguilliformes</taxon>
        <taxon>Anguillidae</taxon>
        <taxon>Anguilla</taxon>
    </lineage>
</organism>
<proteinExistence type="predicted"/>
<dbReference type="AlphaFoldDB" id="A0A0E9WFZ5"/>
<reference evidence="1" key="2">
    <citation type="journal article" date="2015" name="Fish Shellfish Immunol.">
        <title>Early steps in the European eel (Anguilla anguilla)-Vibrio vulnificus interaction in the gills: Role of the RtxA13 toxin.</title>
        <authorList>
            <person name="Callol A."/>
            <person name="Pajuelo D."/>
            <person name="Ebbesson L."/>
            <person name="Teles M."/>
            <person name="MacKenzie S."/>
            <person name="Amaro C."/>
        </authorList>
    </citation>
    <scope>NUCLEOTIDE SEQUENCE</scope>
</reference>
<protein>
    <submittedName>
        <fullName evidence="1">Uncharacterized protein</fullName>
    </submittedName>
</protein>